<evidence type="ECO:0000256" key="1">
    <source>
        <dbReference type="ARBA" id="ARBA00023015"/>
    </source>
</evidence>
<dbReference type="STRING" id="1513793.SAMN06296036_13355"/>
<evidence type="ECO:0000313" key="6">
    <source>
        <dbReference type="Proteomes" id="UP000192907"/>
    </source>
</evidence>
<reference evidence="6" key="1">
    <citation type="submission" date="2017-04" db="EMBL/GenBank/DDBJ databases">
        <authorList>
            <person name="Varghese N."/>
            <person name="Submissions S."/>
        </authorList>
    </citation>
    <scope>NUCLEOTIDE SEQUENCE [LARGE SCALE GENOMIC DNA]</scope>
    <source>
        <strain evidence="6">RKEM611</strain>
    </source>
</reference>
<dbReference type="InterPro" id="IPR014284">
    <property type="entry name" value="RNA_pol_sigma-70_dom"/>
</dbReference>
<sequence>MTKDEIGLGSFEDIYKKYYGAVAATVQKFNFRNGAADDLIQDIFIQAWQSLSTLKEPKAFGGWLLTIARNKCLNEIRKTKKTVSITGTDHIEESDGAPADVVLIADDVMASIHFEQSIELLRELIQNHEGEPRATIARMFYLEKQAVKDISVTLDMKQNTVLSHLRRFRLVISKAMVRLVEEHGLELN</sequence>
<proteinExistence type="predicted"/>
<accession>A0A1Y6CV48</accession>
<keyword evidence="1" id="KW-0805">Transcription regulation</keyword>
<dbReference type="AlphaFoldDB" id="A0A1Y6CV48"/>
<keyword evidence="2" id="KW-0731">Sigma factor</keyword>
<name>A0A1Y6CV48_9BACT</name>
<dbReference type="PANTHER" id="PTHR43133">
    <property type="entry name" value="RNA POLYMERASE ECF-TYPE SIGMA FACTO"/>
    <property type="match status" value="1"/>
</dbReference>
<dbReference type="InterPro" id="IPR007627">
    <property type="entry name" value="RNA_pol_sigma70_r2"/>
</dbReference>
<dbReference type="Gene3D" id="1.10.1740.10">
    <property type="match status" value="1"/>
</dbReference>
<gene>
    <name evidence="5" type="ORF">SAMN06296036_13355</name>
</gene>
<dbReference type="NCBIfam" id="TIGR02937">
    <property type="entry name" value="sigma70-ECF"/>
    <property type="match status" value="1"/>
</dbReference>
<dbReference type="Proteomes" id="UP000192907">
    <property type="component" value="Unassembled WGS sequence"/>
</dbReference>
<keyword evidence="3" id="KW-0804">Transcription</keyword>
<dbReference type="SUPFAM" id="SSF88946">
    <property type="entry name" value="Sigma2 domain of RNA polymerase sigma factors"/>
    <property type="match status" value="1"/>
</dbReference>
<keyword evidence="6" id="KW-1185">Reference proteome</keyword>
<feature type="domain" description="RNA polymerase sigma-70 region 2" evidence="4">
    <location>
        <begin position="14"/>
        <end position="81"/>
    </location>
</feature>
<dbReference type="GO" id="GO:0016987">
    <property type="term" value="F:sigma factor activity"/>
    <property type="evidence" value="ECO:0007669"/>
    <property type="project" value="UniProtKB-KW"/>
</dbReference>
<dbReference type="GO" id="GO:0006352">
    <property type="term" value="P:DNA-templated transcription initiation"/>
    <property type="evidence" value="ECO:0007669"/>
    <property type="project" value="InterPro"/>
</dbReference>
<dbReference type="InterPro" id="IPR039425">
    <property type="entry name" value="RNA_pol_sigma-70-like"/>
</dbReference>
<dbReference type="RefSeq" id="WP_159455710.1">
    <property type="nucleotide sequence ID" value="NZ_FWZT01000033.1"/>
</dbReference>
<evidence type="ECO:0000256" key="2">
    <source>
        <dbReference type="ARBA" id="ARBA00023082"/>
    </source>
</evidence>
<protein>
    <submittedName>
        <fullName evidence="5">RNA polymerase sigma factor, sigma-70 family</fullName>
    </submittedName>
</protein>
<evidence type="ECO:0000256" key="3">
    <source>
        <dbReference type="ARBA" id="ARBA00023163"/>
    </source>
</evidence>
<dbReference type="InterPro" id="IPR013325">
    <property type="entry name" value="RNA_pol_sigma_r2"/>
</dbReference>
<dbReference type="Pfam" id="PF04542">
    <property type="entry name" value="Sigma70_r2"/>
    <property type="match status" value="1"/>
</dbReference>
<evidence type="ECO:0000259" key="4">
    <source>
        <dbReference type="Pfam" id="PF04542"/>
    </source>
</evidence>
<dbReference type="PANTHER" id="PTHR43133:SF51">
    <property type="entry name" value="RNA POLYMERASE SIGMA FACTOR"/>
    <property type="match status" value="1"/>
</dbReference>
<evidence type="ECO:0000313" key="5">
    <source>
        <dbReference type="EMBL" id="SMF79318.1"/>
    </source>
</evidence>
<organism evidence="5 6">
    <name type="scientific">Pseudobacteriovorax antillogorgiicola</name>
    <dbReference type="NCBI Taxonomy" id="1513793"/>
    <lineage>
        <taxon>Bacteria</taxon>
        <taxon>Pseudomonadati</taxon>
        <taxon>Bdellovibrionota</taxon>
        <taxon>Oligoflexia</taxon>
        <taxon>Oligoflexales</taxon>
        <taxon>Pseudobacteriovoracaceae</taxon>
        <taxon>Pseudobacteriovorax</taxon>
    </lineage>
</organism>
<dbReference type="EMBL" id="FWZT01000033">
    <property type="protein sequence ID" value="SMF79318.1"/>
    <property type="molecule type" value="Genomic_DNA"/>
</dbReference>